<dbReference type="Proteomes" id="UP000006222">
    <property type="component" value="Unassembled WGS sequence"/>
</dbReference>
<evidence type="ECO:0000313" key="1">
    <source>
        <dbReference type="EMBL" id="EGF29150.1"/>
    </source>
</evidence>
<organism evidence="1 2">
    <name type="scientific">Rhodopirellula baltica WH47</name>
    <dbReference type="NCBI Taxonomy" id="991778"/>
    <lineage>
        <taxon>Bacteria</taxon>
        <taxon>Pseudomonadati</taxon>
        <taxon>Planctomycetota</taxon>
        <taxon>Planctomycetia</taxon>
        <taxon>Pirellulales</taxon>
        <taxon>Pirellulaceae</taxon>
        <taxon>Rhodopirellula</taxon>
    </lineage>
</organism>
<protein>
    <submittedName>
        <fullName evidence="1">Uncharacterized protein</fullName>
    </submittedName>
</protein>
<reference evidence="1 2" key="1">
    <citation type="journal article" date="2013" name="Mar. Genomics">
        <title>Expression of sulfatases in Rhodopirellula baltica and the diversity of sulfatases in the genus Rhodopirellula.</title>
        <authorList>
            <person name="Wegner C.E."/>
            <person name="Richter-Heitmann T."/>
            <person name="Klindworth A."/>
            <person name="Klockow C."/>
            <person name="Richter M."/>
            <person name="Achstetter T."/>
            <person name="Glockner F.O."/>
            <person name="Harder J."/>
        </authorList>
    </citation>
    <scope>NUCLEOTIDE SEQUENCE [LARGE SCALE GENOMIC DNA]</scope>
    <source>
        <strain evidence="1 2">WH47</strain>
    </source>
</reference>
<comment type="caution">
    <text evidence="1">The sequence shown here is derived from an EMBL/GenBank/DDBJ whole genome shotgun (WGS) entry which is preliminary data.</text>
</comment>
<gene>
    <name evidence="1" type="ORF">RBWH47_03501</name>
</gene>
<sequence>MAPKRIHLEVNRQTSKNVRMAPRPTGTLLGRRQSIFRAAPLKALLPFTLCLRSTRFPL</sequence>
<accession>F2AMG4</accession>
<proteinExistence type="predicted"/>
<dbReference type="EMBL" id="AFAR01000053">
    <property type="protein sequence ID" value="EGF29150.1"/>
    <property type="molecule type" value="Genomic_DNA"/>
</dbReference>
<evidence type="ECO:0000313" key="2">
    <source>
        <dbReference type="Proteomes" id="UP000006222"/>
    </source>
</evidence>
<dbReference type="AlphaFoldDB" id="F2AMG4"/>
<name>F2AMG4_RHOBT</name>